<dbReference type="AlphaFoldDB" id="A0A0S4TVE3"/>
<dbReference type="PATRIC" id="fig|305.106.peg.1854"/>
<evidence type="ECO:0000313" key="1">
    <source>
        <dbReference type="EMBL" id="CUV13455.1"/>
    </source>
</evidence>
<accession>A0A0S4TVE3</accession>
<sequence length="93" mass="10148">MPSISVENRTGRDVLITIYSPFGPITDGPVKADETKKFALETLSLGSAFTVRADYPVEEPHTWTATLKHLLRHPESDVIVLTGGPDGGDWRTA</sequence>
<name>A0A0S4TVE3_RALSL</name>
<gene>
    <name evidence="1" type="ORF">RUN39_v1_590013</name>
</gene>
<organism evidence="1">
    <name type="scientific">Ralstonia solanacearum</name>
    <name type="common">Pseudomonas solanacearum</name>
    <dbReference type="NCBI Taxonomy" id="305"/>
    <lineage>
        <taxon>Bacteria</taxon>
        <taxon>Pseudomonadati</taxon>
        <taxon>Pseudomonadota</taxon>
        <taxon>Betaproteobacteria</taxon>
        <taxon>Burkholderiales</taxon>
        <taxon>Burkholderiaceae</taxon>
        <taxon>Ralstonia</taxon>
        <taxon>Ralstonia solanacearum species complex</taxon>
    </lineage>
</organism>
<dbReference type="EMBL" id="LN899819">
    <property type="protein sequence ID" value="CUV13455.1"/>
    <property type="molecule type" value="Genomic_DNA"/>
</dbReference>
<protein>
    <submittedName>
        <fullName evidence="1">Conserved hypothethical protein</fullName>
    </submittedName>
</protein>
<reference evidence="1" key="1">
    <citation type="submission" date="2015-10" db="EMBL/GenBank/DDBJ databases">
        <authorList>
            <person name="Gilbert D.G."/>
        </authorList>
    </citation>
    <scope>NUCLEOTIDE SEQUENCE</scope>
    <source>
        <strain evidence="1">Phyl III-seqv23</strain>
    </source>
</reference>
<proteinExistence type="predicted"/>